<name>A0A0P1B6J8_PLAHL</name>
<dbReference type="EMBL" id="CCYD01003090">
    <property type="protein sequence ID" value="CEG49710.1"/>
    <property type="molecule type" value="Genomic_DNA"/>
</dbReference>
<dbReference type="AlphaFoldDB" id="A0A0P1B6J8"/>
<sequence length="56" mass="6417">MRKPTLIVIGATECENFRGEIEFSDFDDSFDLILGMLWLQYIQPRIEDAGLHICGV</sequence>
<organism evidence="1 2">
    <name type="scientific">Plasmopara halstedii</name>
    <name type="common">Downy mildew of sunflower</name>
    <dbReference type="NCBI Taxonomy" id="4781"/>
    <lineage>
        <taxon>Eukaryota</taxon>
        <taxon>Sar</taxon>
        <taxon>Stramenopiles</taxon>
        <taxon>Oomycota</taxon>
        <taxon>Peronosporomycetes</taxon>
        <taxon>Peronosporales</taxon>
        <taxon>Peronosporaceae</taxon>
        <taxon>Plasmopara</taxon>
    </lineage>
</organism>
<protein>
    <submittedName>
        <fullName evidence="1">Uncharacterized protein</fullName>
    </submittedName>
</protein>
<evidence type="ECO:0000313" key="1">
    <source>
        <dbReference type="EMBL" id="CEG49710.1"/>
    </source>
</evidence>
<reference evidence="2" key="1">
    <citation type="submission" date="2014-09" db="EMBL/GenBank/DDBJ databases">
        <authorList>
            <person name="Sharma Rahul"/>
            <person name="Thines Marco"/>
        </authorList>
    </citation>
    <scope>NUCLEOTIDE SEQUENCE [LARGE SCALE GENOMIC DNA]</scope>
</reference>
<dbReference type="GeneID" id="36402517"/>
<accession>A0A0P1B6J8</accession>
<dbReference type="Proteomes" id="UP000054928">
    <property type="component" value="Unassembled WGS sequence"/>
</dbReference>
<proteinExistence type="predicted"/>
<evidence type="ECO:0000313" key="2">
    <source>
        <dbReference type="Proteomes" id="UP000054928"/>
    </source>
</evidence>
<keyword evidence="2" id="KW-1185">Reference proteome</keyword>
<dbReference type="RefSeq" id="XP_024586079.1">
    <property type="nucleotide sequence ID" value="XM_024720929.1"/>
</dbReference>